<dbReference type="PANTHER" id="PTHR21245">
    <property type="entry name" value="HETEROGENEOUS NUCLEAR RIBONUCLEOPROTEIN"/>
    <property type="match status" value="1"/>
</dbReference>
<proteinExistence type="predicted"/>
<keyword evidence="5" id="KW-0812">Transmembrane</keyword>
<dbReference type="PROSITE" id="PS50102">
    <property type="entry name" value="RRM"/>
    <property type="match status" value="2"/>
</dbReference>
<feature type="compositionally biased region" description="Polar residues" evidence="4">
    <location>
        <begin position="537"/>
        <end position="550"/>
    </location>
</feature>
<keyword evidence="3" id="KW-0175">Coiled coil</keyword>
<dbReference type="InterPro" id="IPR000504">
    <property type="entry name" value="RRM_dom"/>
</dbReference>
<dbReference type="EMBL" id="JBBNAE010000008">
    <property type="protein sequence ID" value="KAK9103580.1"/>
    <property type="molecule type" value="Genomic_DNA"/>
</dbReference>
<evidence type="ECO:0000256" key="2">
    <source>
        <dbReference type="PROSITE-ProRule" id="PRU00176"/>
    </source>
</evidence>
<feature type="region of interest" description="Disordered" evidence="4">
    <location>
        <begin position="1"/>
        <end position="36"/>
    </location>
</feature>
<evidence type="ECO:0000313" key="8">
    <source>
        <dbReference type="Proteomes" id="UP001417504"/>
    </source>
</evidence>
<gene>
    <name evidence="7" type="ORF">Sjap_020834</name>
</gene>
<comment type="caution">
    <text evidence="7">The sequence shown here is derived from an EMBL/GenBank/DDBJ whole genome shotgun (WGS) entry which is preliminary data.</text>
</comment>
<evidence type="ECO:0000259" key="6">
    <source>
        <dbReference type="PROSITE" id="PS50102"/>
    </source>
</evidence>
<feature type="region of interest" description="Disordered" evidence="4">
    <location>
        <begin position="183"/>
        <end position="224"/>
    </location>
</feature>
<feature type="compositionally biased region" description="Acidic residues" evidence="4">
    <location>
        <begin position="186"/>
        <end position="215"/>
    </location>
</feature>
<feature type="coiled-coil region" evidence="3">
    <location>
        <begin position="36"/>
        <end position="85"/>
    </location>
</feature>
<dbReference type="SMART" id="SM00360">
    <property type="entry name" value="RRM"/>
    <property type="match status" value="2"/>
</dbReference>
<feature type="transmembrane region" description="Helical" evidence="5">
    <location>
        <begin position="403"/>
        <end position="425"/>
    </location>
</feature>
<dbReference type="Gene3D" id="3.30.70.330">
    <property type="match status" value="3"/>
</dbReference>
<feature type="compositionally biased region" description="Basic residues" evidence="4">
    <location>
        <begin position="1"/>
        <end position="23"/>
    </location>
</feature>
<dbReference type="GO" id="GO:0003723">
    <property type="term" value="F:RNA binding"/>
    <property type="evidence" value="ECO:0007669"/>
    <property type="project" value="UniProtKB-UniRule"/>
</dbReference>
<dbReference type="Proteomes" id="UP001417504">
    <property type="component" value="Unassembled WGS sequence"/>
</dbReference>
<protein>
    <recommendedName>
        <fullName evidence="6">RRM domain-containing protein</fullName>
    </recommendedName>
</protein>
<dbReference type="InterPro" id="IPR012677">
    <property type="entry name" value="Nucleotide-bd_a/b_plait_sf"/>
</dbReference>
<keyword evidence="5" id="KW-0472">Membrane</keyword>
<evidence type="ECO:0000256" key="1">
    <source>
        <dbReference type="ARBA" id="ARBA00022884"/>
    </source>
</evidence>
<dbReference type="InterPro" id="IPR035979">
    <property type="entry name" value="RBD_domain_sf"/>
</dbReference>
<feature type="region of interest" description="Disordered" evidence="4">
    <location>
        <begin position="537"/>
        <end position="649"/>
    </location>
</feature>
<evidence type="ECO:0000256" key="4">
    <source>
        <dbReference type="SAM" id="MobiDB-lite"/>
    </source>
</evidence>
<dbReference type="SUPFAM" id="SSF54928">
    <property type="entry name" value="RNA-binding domain, RBD"/>
    <property type="match status" value="2"/>
</dbReference>
<feature type="domain" description="RRM" evidence="6">
    <location>
        <begin position="233"/>
        <end position="312"/>
    </location>
</feature>
<evidence type="ECO:0000256" key="5">
    <source>
        <dbReference type="SAM" id="Phobius"/>
    </source>
</evidence>
<keyword evidence="8" id="KW-1185">Reference proteome</keyword>
<organism evidence="7 8">
    <name type="scientific">Stephania japonica</name>
    <dbReference type="NCBI Taxonomy" id="461633"/>
    <lineage>
        <taxon>Eukaryota</taxon>
        <taxon>Viridiplantae</taxon>
        <taxon>Streptophyta</taxon>
        <taxon>Embryophyta</taxon>
        <taxon>Tracheophyta</taxon>
        <taxon>Spermatophyta</taxon>
        <taxon>Magnoliopsida</taxon>
        <taxon>Ranunculales</taxon>
        <taxon>Menispermaceae</taxon>
        <taxon>Menispermoideae</taxon>
        <taxon>Cissampelideae</taxon>
        <taxon>Stephania</taxon>
    </lineage>
</organism>
<feature type="compositionally biased region" description="Basic and acidic residues" evidence="4">
    <location>
        <begin position="145"/>
        <end position="158"/>
    </location>
</feature>
<evidence type="ECO:0000256" key="3">
    <source>
        <dbReference type="SAM" id="Coils"/>
    </source>
</evidence>
<dbReference type="AlphaFoldDB" id="A0AAP0F447"/>
<feature type="region of interest" description="Disordered" evidence="4">
    <location>
        <begin position="123"/>
        <end position="164"/>
    </location>
</feature>
<reference evidence="7 8" key="1">
    <citation type="submission" date="2024-01" db="EMBL/GenBank/DDBJ databases">
        <title>Genome assemblies of Stephania.</title>
        <authorList>
            <person name="Yang L."/>
        </authorList>
    </citation>
    <scope>NUCLEOTIDE SEQUENCE [LARGE SCALE GENOMIC DNA]</scope>
    <source>
        <strain evidence="7">QJT</strain>
        <tissue evidence="7">Leaf</tissue>
    </source>
</reference>
<evidence type="ECO:0000313" key="7">
    <source>
        <dbReference type="EMBL" id="KAK9103580.1"/>
    </source>
</evidence>
<name>A0AAP0F447_9MAGN</name>
<feature type="compositionally biased region" description="Acidic residues" evidence="4">
    <location>
        <begin position="132"/>
        <end position="144"/>
    </location>
</feature>
<keyword evidence="1 2" id="KW-0694">RNA-binding</keyword>
<sequence length="789" mass="87049">MPPRSSKRRGASAKRATPKRKREAAKAVAAVTDEDSEQLMEESVALKKEVDDAEEVLVEKVPETVESLETDREALVVKEEEEEEEPVEETVVEETNIVEVVTKEEIMETNGSNAVAIVEETEKNELVRDAERDESDPEEDTIEDLGEKMADIDNHVGEETEPEEDTIEDLGEKMTAIDNHLVEASDGIDNDNCMDEEEEKEVDESGSDPEDEEDSSLYPQAPLLADHKKPKELEIFVGGLDRMAVEEDLIKVFGGFGDIQAVRIVKHPLTQKSKGFAFIRYATPEQARKVLADLKDGTEVKGKRVGISLSQETDTLYVLERLKNLGIEQIEEIYLPDNPNKEGKSKGYALLEFNTHSDAMSAFQRLKKPDALFGRDRSAKVAFSQSMHPSEEALSQANEILRFLLFVVVSTLSSLVLGVAMFLVLTAAKVKTVYLEGLAESWEEDKLKKLCEQYGEVEKVQLSRNFLSTRRKDFGFVSFVTRESAVACVEGINKAEIGEGDNKVKANLAKPQYKGRIGKKAAKGGYKVQMDSQKTIVESSKAKGNTFSKRSQGKGKGVANKQNNRRNNSHNPGSSGKQNDKWNKSHSAGGHGDAGAPSKLARTNIQRREKIYGGGKRGRRNEDSTYNGRPSKKQRGDSRSSFVNTFGNARTSSYAGNVRQHYDMIPAAHAVPQTHGYIAPAPSYQGHAYGTISGSTHRYSDMEPHAGYVAPAVVKQGRDLHGYVLPRASVHEVQGSIGPSYVGAQAPPAPQNYYLHGYPNYPAYQSGGSNAGYVYPQSGAYSYQPPPRY</sequence>
<feature type="compositionally biased region" description="Polar residues" evidence="4">
    <location>
        <begin position="639"/>
        <end position="649"/>
    </location>
</feature>
<dbReference type="Pfam" id="PF00076">
    <property type="entry name" value="RRM_1"/>
    <property type="match status" value="3"/>
</dbReference>
<keyword evidence="5" id="KW-1133">Transmembrane helix</keyword>
<accession>A0AAP0F447</accession>
<dbReference type="CDD" id="cd00590">
    <property type="entry name" value="RRM_SF"/>
    <property type="match status" value="2"/>
</dbReference>
<feature type="domain" description="RRM" evidence="6">
    <location>
        <begin position="431"/>
        <end position="511"/>
    </location>
</feature>